<reference evidence="1 2" key="1">
    <citation type="journal article" date="2014" name="Int. J. Syst. Evol. Microbiol.">
        <title>Complete genome sequence of Corynebacterium casei LMG S-19264T (=DSM 44701T), isolated from a smear-ripened cheese.</title>
        <authorList>
            <consortium name="US DOE Joint Genome Institute (JGI-PGF)"/>
            <person name="Walter F."/>
            <person name="Albersmeier A."/>
            <person name="Kalinowski J."/>
            <person name="Ruckert C."/>
        </authorList>
    </citation>
    <scope>NUCLEOTIDE SEQUENCE [LARGE SCALE GENOMIC DNA]</scope>
    <source>
        <strain evidence="1 2">CGMCC 1.15896</strain>
    </source>
</reference>
<comment type="caution">
    <text evidence="1">The sequence shown here is derived from an EMBL/GenBank/DDBJ whole genome shotgun (WGS) entry which is preliminary data.</text>
</comment>
<gene>
    <name evidence="1" type="ORF">GCM10011499_16130</name>
</gene>
<name>A0A916RCW7_9HYPH</name>
<proteinExistence type="predicted"/>
<evidence type="ECO:0000313" key="2">
    <source>
        <dbReference type="Proteomes" id="UP000596977"/>
    </source>
</evidence>
<organism evidence="1 2">
    <name type="scientific">Pelagibacterium lentulum</name>
    <dbReference type="NCBI Taxonomy" id="2029865"/>
    <lineage>
        <taxon>Bacteria</taxon>
        <taxon>Pseudomonadati</taxon>
        <taxon>Pseudomonadota</taxon>
        <taxon>Alphaproteobacteria</taxon>
        <taxon>Hyphomicrobiales</taxon>
        <taxon>Devosiaceae</taxon>
        <taxon>Pelagibacterium</taxon>
    </lineage>
</organism>
<dbReference type="RefSeq" id="WP_127073901.1">
    <property type="nucleotide sequence ID" value="NZ_BMKB01000002.1"/>
</dbReference>
<dbReference type="Proteomes" id="UP000596977">
    <property type="component" value="Unassembled WGS sequence"/>
</dbReference>
<evidence type="ECO:0000313" key="1">
    <source>
        <dbReference type="EMBL" id="GGA47136.1"/>
    </source>
</evidence>
<keyword evidence="2" id="KW-1185">Reference proteome</keyword>
<dbReference type="EMBL" id="BMKB01000002">
    <property type="protein sequence ID" value="GGA47136.1"/>
    <property type="molecule type" value="Genomic_DNA"/>
</dbReference>
<accession>A0A916RCW7</accession>
<dbReference type="OrthoDB" id="7960886at2"/>
<sequence>MFEWVDKAGDVVMGSVVAVLGFVGLGDEPPTHLDLSMLLDGLTEQCHIDPDLDRIWASIAQGEPIPLPEEYRPYFNDLEIQIEDEYREVRIPIKGMWKDFEVSHIAFIMGIDSGISIVSVYFQPDQPALEATFVPLALASSTALDADPDNIVGITTDFGTYRGIPQYYCDFST</sequence>
<protein>
    <submittedName>
        <fullName evidence="1">Uncharacterized protein</fullName>
    </submittedName>
</protein>
<dbReference type="AlphaFoldDB" id="A0A916RCW7"/>